<keyword evidence="3" id="KW-1185">Reference proteome</keyword>
<evidence type="ECO:0000256" key="1">
    <source>
        <dbReference type="SAM" id="Phobius"/>
    </source>
</evidence>
<gene>
    <name evidence="2" type="ORF">OXYTRIMIC_489</name>
</gene>
<proteinExistence type="predicted"/>
<keyword evidence="1" id="KW-1133">Transmembrane helix</keyword>
<dbReference type="Proteomes" id="UP000053232">
    <property type="component" value="Unassembled WGS sequence"/>
</dbReference>
<comment type="caution">
    <text evidence="2">The sequence shown here is derived from an EMBL/GenBank/DDBJ whole genome shotgun (WGS) entry which is preliminary data.</text>
</comment>
<feature type="transmembrane region" description="Helical" evidence="1">
    <location>
        <begin position="47"/>
        <end position="66"/>
    </location>
</feature>
<dbReference type="AlphaFoldDB" id="A0A073HX83"/>
<evidence type="ECO:0000313" key="3">
    <source>
        <dbReference type="Proteomes" id="UP000053232"/>
    </source>
</evidence>
<evidence type="ECO:0000313" key="2">
    <source>
        <dbReference type="EMBL" id="KEJ82603.1"/>
    </source>
</evidence>
<sequence length="67" mass="7701">MSKPQNQNPLYQSDFPLPFILFCLFGLSVFPILFLIVVMLNGQNLSFNNLILDLISFWILIILSIVN</sequence>
<name>A0A073HX83_9SPIT</name>
<accession>A0A073HX83</accession>
<dbReference type="EMBL" id="ARYC01012236">
    <property type="protein sequence ID" value="KEJ82603.1"/>
    <property type="molecule type" value="Genomic_DNA"/>
</dbReference>
<protein>
    <submittedName>
        <fullName evidence="2">Uncharacterized protein</fullName>
    </submittedName>
</protein>
<feature type="transmembrane region" description="Helical" evidence="1">
    <location>
        <begin position="19"/>
        <end position="40"/>
    </location>
</feature>
<organism evidence="2 3">
    <name type="scientific">Oxytricha trifallax</name>
    <dbReference type="NCBI Taxonomy" id="1172189"/>
    <lineage>
        <taxon>Eukaryota</taxon>
        <taxon>Sar</taxon>
        <taxon>Alveolata</taxon>
        <taxon>Ciliophora</taxon>
        <taxon>Intramacronucleata</taxon>
        <taxon>Spirotrichea</taxon>
        <taxon>Stichotrichia</taxon>
        <taxon>Sporadotrichida</taxon>
        <taxon>Oxytrichidae</taxon>
        <taxon>Oxytrichinae</taxon>
        <taxon>Oxytricha</taxon>
    </lineage>
</organism>
<keyword evidence="1" id="KW-0812">Transmembrane</keyword>
<keyword evidence="1" id="KW-0472">Membrane</keyword>
<reference evidence="3" key="1">
    <citation type="journal article" date="2014" name="Cell">
        <title>The Architecture of a Scrambled Genome Reveals Massive Levels of Genomic Rearrangement during Development.</title>
        <authorList>
            <person name="Chen X."/>
            <person name="Bracht J.R."/>
            <person name="Goldman A.D."/>
            <person name="Dolzhenko E."/>
            <person name="Clay D.M."/>
            <person name="Swart E.C."/>
            <person name="Perlman D.H."/>
            <person name="Doak T.G."/>
            <person name="Stuart A."/>
            <person name="Amemiya C.T."/>
            <person name="Sebra R.P."/>
            <person name="Landweber L.F."/>
        </authorList>
    </citation>
    <scope>NUCLEOTIDE SEQUENCE [LARGE SCALE GENOMIC DNA]</scope>
    <source>
        <strain evidence="3">JRB310</strain>
    </source>
</reference>